<protein>
    <recommendedName>
        <fullName evidence="2">Sigma factor regulator C-terminal domain-containing protein</fullName>
    </recommendedName>
</protein>
<dbReference type="EMBL" id="UFYW01000001">
    <property type="protein sequence ID" value="STD81797.1"/>
    <property type="molecule type" value="Genomic_DNA"/>
</dbReference>
<evidence type="ECO:0000256" key="1">
    <source>
        <dbReference type="SAM" id="Phobius"/>
    </source>
</evidence>
<gene>
    <name evidence="3" type="ORF">NCTC12360_00213</name>
</gene>
<accession>A0A376GTA7</accession>
<reference evidence="3 4" key="1">
    <citation type="submission" date="2018-06" db="EMBL/GenBank/DDBJ databases">
        <authorList>
            <consortium name="Pathogen Informatics"/>
            <person name="Doyle S."/>
        </authorList>
    </citation>
    <scope>NUCLEOTIDE SEQUENCE [LARGE SCALE GENOMIC DNA]</scope>
    <source>
        <strain evidence="3 4">NCTC12360</strain>
    </source>
</reference>
<keyword evidence="4" id="KW-1185">Reference proteome</keyword>
<evidence type="ECO:0000259" key="2">
    <source>
        <dbReference type="Pfam" id="PF13791"/>
    </source>
</evidence>
<dbReference type="Pfam" id="PF13791">
    <property type="entry name" value="Sigma_reg_C"/>
    <property type="match status" value="1"/>
</dbReference>
<dbReference type="RefSeq" id="WP_060815160.1">
    <property type="nucleotide sequence ID" value="NZ_JBHULA010000002.1"/>
</dbReference>
<organism evidence="3 4">
    <name type="scientific">Enterococcus gallinarum</name>
    <dbReference type="NCBI Taxonomy" id="1353"/>
    <lineage>
        <taxon>Bacteria</taxon>
        <taxon>Bacillati</taxon>
        <taxon>Bacillota</taxon>
        <taxon>Bacilli</taxon>
        <taxon>Lactobacillales</taxon>
        <taxon>Enterococcaceae</taxon>
        <taxon>Enterococcus</taxon>
    </lineage>
</organism>
<keyword evidence="1" id="KW-0472">Membrane</keyword>
<keyword evidence="1" id="KW-1133">Transmembrane helix</keyword>
<evidence type="ECO:0000313" key="3">
    <source>
        <dbReference type="EMBL" id="STD81797.1"/>
    </source>
</evidence>
<sequence length="352" mass="40711">MNEPFHFEQLQRKIKQQRYKRGIFFLFAAVLLTIAVLLVIPKFVDLFFYDPRQSSPQVNQDSYIMNRQINNELTTQNHFLSKYEIRSLGFGSYEVTEVYQNLDQNHSTIQTVTIDKNHLLKNYLSNSQKTDFLFESRMRDSSSLEFSENQKMKQNLLNNLKKLPKSTSLITTLIFEKDLSLEELRDWQMYQIPKGEILWTAVRTGGATGDQDFQPLGFSNSFSRVAPEEKILEESFLKDFPFLDLSAATSKQQSDYSETEQSAAHFESMLKYLLTQKDFLALESNDVRDILSVEQIETALAYIQKNGVQTYGISARMSVDALITLLEDGENILTARVMETNLFSLIDQINED</sequence>
<keyword evidence="1" id="KW-0812">Transmembrane</keyword>
<evidence type="ECO:0000313" key="4">
    <source>
        <dbReference type="Proteomes" id="UP000254807"/>
    </source>
</evidence>
<proteinExistence type="predicted"/>
<feature type="transmembrane region" description="Helical" evidence="1">
    <location>
        <begin position="22"/>
        <end position="44"/>
    </location>
</feature>
<dbReference type="InterPro" id="IPR025672">
    <property type="entry name" value="Sigma_reg_C_dom"/>
</dbReference>
<feature type="domain" description="Sigma factor regulator C-terminal" evidence="2">
    <location>
        <begin position="160"/>
        <end position="313"/>
    </location>
</feature>
<dbReference type="AlphaFoldDB" id="A0A376GTA7"/>
<dbReference type="Proteomes" id="UP000254807">
    <property type="component" value="Unassembled WGS sequence"/>
</dbReference>
<name>A0A376GTA7_ENTGA</name>